<sequence>MSEHDHDEDGYSGPATLLVSDTEIAIEVELRGHFQPIDGYYRWYGRVKANEQLSALAAGRKKKAEIRTPQGSATGELSDPDPWDRYRIMGTSTPPFTVPVSLDEVEATAS</sequence>
<name>A0A1I1BNN8_9PSEU</name>
<evidence type="ECO:0000313" key="3">
    <source>
        <dbReference type="Proteomes" id="UP000243799"/>
    </source>
</evidence>
<organism evidence="2 3">
    <name type="scientific">Amycolatopsis marina</name>
    <dbReference type="NCBI Taxonomy" id="490629"/>
    <lineage>
        <taxon>Bacteria</taxon>
        <taxon>Bacillati</taxon>
        <taxon>Actinomycetota</taxon>
        <taxon>Actinomycetes</taxon>
        <taxon>Pseudonocardiales</taxon>
        <taxon>Pseudonocardiaceae</taxon>
        <taxon>Amycolatopsis</taxon>
    </lineage>
</organism>
<feature type="domain" description="DUF4873" evidence="1">
    <location>
        <begin position="8"/>
        <end position="98"/>
    </location>
</feature>
<dbReference type="InterPro" id="IPR032371">
    <property type="entry name" value="DUF4873"/>
</dbReference>
<gene>
    <name evidence="2" type="ORF">SAMN05216266_11594</name>
</gene>
<dbReference type="OrthoDB" id="3683556at2"/>
<protein>
    <recommendedName>
        <fullName evidence="1">DUF4873 domain-containing protein</fullName>
    </recommendedName>
</protein>
<dbReference type="AlphaFoldDB" id="A0A1I1BNN8"/>
<proteinExistence type="predicted"/>
<evidence type="ECO:0000259" key="1">
    <source>
        <dbReference type="Pfam" id="PF16170"/>
    </source>
</evidence>
<dbReference type="STRING" id="490629.SAMN05216266_11594"/>
<keyword evidence="3" id="KW-1185">Reference proteome</keyword>
<evidence type="ECO:0000313" key="2">
    <source>
        <dbReference type="EMBL" id="SFB51432.1"/>
    </source>
</evidence>
<dbReference type="EMBL" id="FOKG01000015">
    <property type="protein sequence ID" value="SFB51432.1"/>
    <property type="molecule type" value="Genomic_DNA"/>
</dbReference>
<dbReference type="Pfam" id="PF16170">
    <property type="entry name" value="DUF4873"/>
    <property type="match status" value="1"/>
</dbReference>
<dbReference type="Proteomes" id="UP000243799">
    <property type="component" value="Unassembled WGS sequence"/>
</dbReference>
<dbReference type="RefSeq" id="WP_091675424.1">
    <property type="nucleotide sequence ID" value="NZ_FOKG01000015.1"/>
</dbReference>
<accession>A0A1I1BNN8</accession>
<reference evidence="3" key="1">
    <citation type="submission" date="2016-10" db="EMBL/GenBank/DDBJ databases">
        <authorList>
            <person name="Varghese N."/>
            <person name="Submissions S."/>
        </authorList>
    </citation>
    <scope>NUCLEOTIDE SEQUENCE [LARGE SCALE GENOMIC DNA]</scope>
    <source>
        <strain evidence="3">CGMCC 4.3568</strain>
    </source>
</reference>